<dbReference type="InterPro" id="IPR001733">
    <property type="entry name" value="Peptidase_S26B"/>
</dbReference>
<feature type="region of interest" description="Disordered" evidence="6">
    <location>
        <begin position="157"/>
        <end position="184"/>
    </location>
</feature>
<dbReference type="InterPro" id="IPR019533">
    <property type="entry name" value="Peptidase_S26"/>
</dbReference>
<organism evidence="8 9">
    <name type="scientific">Corynebacterium gallinarum</name>
    <dbReference type="NCBI Taxonomy" id="2762214"/>
    <lineage>
        <taxon>Bacteria</taxon>
        <taxon>Bacillati</taxon>
        <taxon>Actinomycetota</taxon>
        <taxon>Actinomycetes</taxon>
        <taxon>Mycobacteriales</taxon>
        <taxon>Corynebacteriaceae</taxon>
        <taxon>Corynebacterium</taxon>
    </lineage>
</organism>
<dbReference type="GO" id="GO:0006465">
    <property type="term" value="P:signal peptide processing"/>
    <property type="evidence" value="ECO:0007669"/>
    <property type="project" value="UniProtKB-UniRule"/>
</dbReference>
<evidence type="ECO:0000256" key="5">
    <source>
        <dbReference type="NCBIfam" id="TIGR02228"/>
    </source>
</evidence>
<comment type="subcellular location">
    <subcellularLocation>
        <location evidence="1">Membrane</location>
    </subcellularLocation>
</comment>
<feature type="transmembrane region" description="Helical" evidence="7">
    <location>
        <begin position="127"/>
        <end position="146"/>
    </location>
</feature>
<name>A0A8I0LFX1_9CORY</name>
<protein>
    <recommendedName>
        <fullName evidence="5">Signal peptidase I</fullName>
        <ecNumber evidence="5">3.4.21.89</ecNumber>
    </recommendedName>
</protein>
<dbReference type="AlphaFoldDB" id="A0A8I0LFX1"/>
<keyword evidence="2 7" id="KW-0812">Transmembrane</keyword>
<accession>A0A8I0LFX1</accession>
<evidence type="ECO:0000256" key="3">
    <source>
        <dbReference type="ARBA" id="ARBA00022989"/>
    </source>
</evidence>
<dbReference type="EC" id="3.4.21.89" evidence="5"/>
<dbReference type="CDD" id="cd06530">
    <property type="entry name" value="S26_SPase_I"/>
    <property type="match status" value="1"/>
</dbReference>
<dbReference type="GO" id="GO:0004252">
    <property type="term" value="F:serine-type endopeptidase activity"/>
    <property type="evidence" value="ECO:0007669"/>
    <property type="project" value="UniProtKB-UniRule"/>
</dbReference>
<dbReference type="SUPFAM" id="SSF51306">
    <property type="entry name" value="LexA/Signal peptidase"/>
    <property type="match status" value="1"/>
</dbReference>
<dbReference type="PANTHER" id="PTHR10806:SF6">
    <property type="entry name" value="SIGNAL PEPTIDASE COMPLEX CATALYTIC SUBUNIT SEC11"/>
    <property type="match status" value="1"/>
</dbReference>
<dbReference type="PANTHER" id="PTHR10806">
    <property type="entry name" value="SIGNAL PEPTIDASE COMPLEX CATALYTIC SUBUNIT SEC11"/>
    <property type="match status" value="1"/>
</dbReference>
<gene>
    <name evidence="8" type="ORF">H9627_09860</name>
</gene>
<reference evidence="8 9" key="1">
    <citation type="submission" date="2020-08" db="EMBL/GenBank/DDBJ databases">
        <title>A Genomic Blueprint of the Chicken Gut Microbiome.</title>
        <authorList>
            <person name="Gilroy R."/>
            <person name="Ravi A."/>
            <person name="Getino M."/>
            <person name="Pursley I."/>
            <person name="Horton D.L."/>
            <person name="Alikhan N.-F."/>
            <person name="Baker D."/>
            <person name="Gharbi K."/>
            <person name="Hall N."/>
            <person name="Watson M."/>
            <person name="Adriaenssens E.M."/>
            <person name="Foster-Nyarko E."/>
            <person name="Jarju S."/>
            <person name="Secka A."/>
            <person name="Antonio M."/>
            <person name="Oren A."/>
            <person name="Chaudhuri R."/>
            <person name="La Ragione R.M."/>
            <person name="Hildebrand F."/>
            <person name="Pallen M.J."/>
        </authorList>
    </citation>
    <scope>NUCLEOTIDE SEQUENCE [LARGE SCALE GENOMIC DNA]</scope>
    <source>
        <strain evidence="8 9">Sa1YVA5</strain>
    </source>
</reference>
<evidence type="ECO:0000313" key="8">
    <source>
        <dbReference type="EMBL" id="MBD8030618.1"/>
    </source>
</evidence>
<evidence type="ECO:0000256" key="1">
    <source>
        <dbReference type="ARBA" id="ARBA00004370"/>
    </source>
</evidence>
<dbReference type="InterPro" id="IPR036286">
    <property type="entry name" value="LexA/Signal_pep-like_sf"/>
</dbReference>
<keyword evidence="9" id="KW-1185">Reference proteome</keyword>
<dbReference type="EMBL" id="JACSPR010000006">
    <property type="protein sequence ID" value="MBD8030618.1"/>
    <property type="molecule type" value="Genomic_DNA"/>
</dbReference>
<evidence type="ECO:0000256" key="7">
    <source>
        <dbReference type="SAM" id="Phobius"/>
    </source>
</evidence>
<sequence>MLAVAALVVAVPAAVDGMPLSVLSGSMRPTYEPGDLVVIKPKEPTDIRIGDVITYQVHSGESELITHRVIEKNSSTDGSVSFITQGDANDVPDATPIRDVQIHGTVWYRIPMLGWVNNWFNGEKRDIVVPTAAGALILYALWNLAVGVRDRRRKKFETHPEVDANPTTAPEEPLADARTGLREP</sequence>
<evidence type="ECO:0000256" key="4">
    <source>
        <dbReference type="ARBA" id="ARBA00023136"/>
    </source>
</evidence>
<dbReference type="NCBIfam" id="TIGR02228">
    <property type="entry name" value="sigpep_I_arch"/>
    <property type="match status" value="1"/>
</dbReference>
<evidence type="ECO:0000313" key="9">
    <source>
        <dbReference type="Proteomes" id="UP000650224"/>
    </source>
</evidence>
<dbReference type="GO" id="GO:0009003">
    <property type="term" value="F:signal peptidase activity"/>
    <property type="evidence" value="ECO:0007669"/>
    <property type="project" value="UniProtKB-EC"/>
</dbReference>
<dbReference type="GO" id="GO:0016020">
    <property type="term" value="C:membrane"/>
    <property type="evidence" value="ECO:0007669"/>
    <property type="project" value="UniProtKB-SubCell"/>
</dbReference>
<keyword evidence="3 7" id="KW-1133">Transmembrane helix</keyword>
<comment type="caution">
    <text evidence="8">The sequence shown here is derived from an EMBL/GenBank/DDBJ whole genome shotgun (WGS) entry which is preliminary data.</text>
</comment>
<keyword evidence="8" id="KW-0378">Hydrolase</keyword>
<dbReference type="PRINTS" id="PR00728">
    <property type="entry name" value="SIGNALPTASE"/>
</dbReference>
<dbReference type="Proteomes" id="UP000650224">
    <property type="component" value="Unassembled WGS sequence"/>
</dbReference>
<keyword evidence="4 7" id="KW-0472">Membrane</keyword>
<evidence type="ECO:0000256" key="2">
    <source>
        <dbReference type="ARBA" id="ARBA00022692"/>
    </source>
</evidence>
<proteinExistence type="predicted"/>
<evidence type="ECO:0000256" key="6">
    <source>
        <dbReference type="SAM" id="MobiDB-lite"/>
    </source>
</evidence>